<evidence type="ECO:0000259" key="13">
    <source>
        <dbReference type="Pfam" id="PF07715"/>
    </source>
</evidence>
<evidence type="ECO:0000313" key="14">
    <source>
        <dbReference type="EMBL" id="ARN82082.1"/>
    </source>
</evidence>
<dbReference type="InterPro" id="IPR012910">
    <property type="entry name" value="Plug_dom"/>
</dbReference>
<dbReference type="PROSITE" id="PS52016">
    <property type="entry name" value="TONB_DEPENDENT_REC_3"/>
    <property type="match status" value="1"/>
</dbReference>
<dbReference type="KEGG" id="mbry:B1812_14475"/>
<feature type="signal peptide" evidence="11">
    <location>
        <begin position="1"/>
        <end position="24"/>
    </location>
</feature>
<evidence type="ECO:0000256" key="3">
    <source>
        <dbReference type="ARBA" id="ARBA00022452"/>
    </source>
</evidence>
<dbReference type="GO" id="GO:0044718">
    <property type="term" value="P:siderophore transmembrane transport"/>
    <property type="evidence" value="ECO:0007669"/>
    <property type="project" value="TreeGrafter"/>
</dbReference>
<dbReference type="OrthoDB" id="9760620at2"/>
<evidence type="ECO:0000256" key="11">
    <source>
        <dbReference type="SAM" id="SignalP"/>
    </source>
</evidence>
<evidence type="ECO:0000256" key="5">
    <source>
        <dbReference type="ARBA" id="ARBA00023077"/>
    </source>
</evidence>
<dbReference type="STRING" id="655015.B1812_14475"/>
<evidence type="ECO:0000256" key="9">
    <source>
        <dbReference type="RuleBase" id="RU003357"/>
    </source>
</evidence>
<comment type="subcellular location">
    <subcellularLocation>
        <location evidence="1 8">Cell outer membrane</location>
        <topology evidence="1 8">Multi-pass membrane protein</topology>
    </subcellularLocation>
</comment>
<dbReference type="InterPro" id="IPR036942">
    <property type="entry name" value="Beta-barrel_TonB_sf"/>
</dbReference>
<feature type="domain" description="TonB-dependent receptor-like beta-barrel" evidence="12">
    <location>
        <begin position="370"/>
        <end position="777"/>
    </location>
</feature>
<dbReference type="PANTHER" id="PTHR30069:SF39">
    <property type="entry name" value="BLL6183 PROTEIN"/>
    <property type="match status" value="1"/>
</dbReference>
<keyword evidence="11" id="KW-0732">Signal</keyword>
<feature type="domain" description="TonB-dependent receptor plug" evidence="13">
    <location>
        <begin position="102"/>
        <end position="209"/>
    </location>
</feature>
<keyword evidence="6 8" id="KW-0472">Membrane</keyword>
<evidence type="ECO:0000256" key="8">
    <source>
        <dbReference type="PROSITE-ProRule" id="PRU01360"/>
    </source>
</evidence>
<reference evidence="14 15" key="1">
    <citation type="submission" date="2017-02" db="EMBL/GenBank/DDBJ databases">
        <authorList>
            <person name="Peterson S.W."/>
        </authorList>
    </citation>
    <scope>NUCLEOTIDE SEQUENCE [LARGE SCALE GENOMIC DNA]</scope>
    <source>
        <strain evidence="14 15">S285</strain>
    </source>
</reference>
<evidence type="ECO:0000256" key="4">
    <source>
        <dbReference type="ARBA" id="ARBA00022692"/>
    </source>
</evidence>
<dbReference type="GO" id="GO:0015344">
    <property type="term" value="F:siderophore uptake transmembrane transporter activity"/>
    <property type="evidence" value="ECO:0007669"/>
    <property type="project" value="TreeGrafter"/>
</dbReference>
<evidence type="ECO:0000256" key="7">
    <source>
        <dbReference type="ARBA" id="ARBA00023237"/>
    </source>
</evidence>
<evidence type="ECO:0000256" key="10">
    <source>
        <dbReference type="SAM" id="MobiDB-lite"/>
    </source>
</evidence>
<keyword evidence="3 8" id="KW-1134">Transmembrane beta strand</keyword>
<dbReference type="InterPro" id="IPR037066">
    <property type="entry name" value="Plug_dom_sf"/>
</dbReference>
<dbReference type="PANTHER" id="PTHR30069">
    <property type="entry name" value="TONB-DEPENDENT OUTER MEMBRANE RECEPTOR"/>
    <property type="match status" value="1"/>
</dbReference>
<dbReference type="Gene3D" id="2.40.170.20">
    <property type="entry name" value="TonB-dependent receptor, beta-barrel domain"/>
    <property type="match status" value="1"/>
</dbReference>
<evidence type="ECO:0000256" key="1">
    <source>
        <dbReference type="ARBA" id="ARBA00004571"/>
    </source>
</evidence>
<sequence length="831" mass="90922">MPRSSLLRGASLCALALLSTPSFAQQNLPTIEIRRAQQIRVQTPHAQTRSGGGARHAQLSSSPSGVSGAPAPSTVVQPQQFAPGFSPARAALPIYRDPPGETVTTVNHKFLEPTPMYSVQEMLQYSPGVQVQAGNNSRDVNISIRGSGNRYGVGFPLGIRNIMMYEDGFPIVTADGVGRADMLDPHAFSAVDVYRGPSSALFGNYALFGAINYRTFSGAEIDGVETGSEFGSFGYSDNFVRAGKRYSTRTIGDIDISLFASDARGDGYLARNSYEMDQARVLATWTPTPSDRFTLKLIFNNSFSTFMNRESQNQYYWNPFGKTFDCSVAAVANAPFCNNLNVPANGLFTSIRAPLVNQSVWQLGSHLHAPREIAGARWEHDFDNNTTLRSQFTYDYYDFASGTWPPPKVGPAVLGGLGGPVAIRGPSVGISATTDLTSRTTLLGLPATLFLQGFYDNVKSANPLSNQVPNTWNWGALGGPVGMIDSYTSNTSLRAREEIALTPQMTAVMGMSSNWNRVWGVYTVYNFAANGAVTRPTAVAADNDYWNTAPEASLTYRITPEVQLRGRYAAGYSTPAFVYLTTTQNGAGNNSTLKAQTNMGVDLGVDWTPREDLLVSLIGYNEWYRNEILTLSNALINYQENVPASMHRGAEITLDWRFHEGWRLLAAYSYTDQFFTNYWDNLGPFKGRFVYYNRAGNQIPNVSPQTLTGRMGYDVPNGQLKGLGAYVEYIYKAGYTIDNANFTSLPSYGLVNFNVHYSPEIHDSYLKHIEMYLNLNNAFNHNYIAGSFVMSNTLLAGTAIQTPAILLSTAQGAGILAGQPRSLVGGVKFKF</sequence>
<keyword evidence="2 8" id="KW-0813">Transport</keyword>
<dbReference type="Pfam" id="PF07715">
    <property type="entry name" value="Plug"/>
    <property type="match status" value="1"/>
</dbReference>
<accession>A0A1W6MWV0</accession>
<feature type="compositionally biased region" description="Low complexity" evidence="10">
    <location>
        <begin position="60"/>
        <end position="73"/>
    </location>
</feature>
<keyword evidence="4 8" id="KW-0812">Transmembrane</keyword>
<evidence type="ECO:0000256" key="6">
    <source>
        <dbReference type="ARBA" id="ARBA00023136"/>
    </source>
</evidence>
<dbReference type="AlphaFoldDB" id="A0A1W6MWV0"/>
<evidence type="ECO:0000256" key="2">
    <source>
        <dbReference type="ARBA" id="ARBA00022448"/>
    </source>
</evidence>
<dbReference type="InterPro" id="IPR039426">
    <property type="entry name" value="TonB-dep_rcpt-like"/>
</dbReference>
<keyword evidence="14" id="KW-0675">Receptor</keyword>
<evidence type="ECO:0000313" key="15">
    <source>
        <dbReference type="Proteomes" id="UP000193978"/>
    </source>
</evidence>
<comment type="similarity">
    <text evidence="8 9">Belongs to the TonB-dependent receptor family.</text>
</comment>
<feature type="chain" id="PRO_5013207313" evidence="11">
    <location>
        <begin position="25"/>
        <end position="831"/>
    </location>
</feature>
<keyword evidence="15" id="KW-1185">Reference proteome</keyword>
<dbReference type="Pfam" id="PF00593">
    <property type="entry name" value="TonB_dep_Rec_b-barrel"/>
    <property type="match status" value="1"/>
</dbReference>
<evidence type="ECO:0000259" key="12">
    <source>
        <dbReference type="Pfam" id="PF00593"/>
    </source>
</evidence>
<dbReference type="EMBL" id="CP019948">
    <property type="protein sequence ID" value="ARN82082.1"/>
    <property type="molecule type" value="Genomic_DNA"/>
</dbReference>
<dbReference type="InterPro" id="IPR000531">
    <property type="entry name" value="Beta-barrel_TonB"/>
</dbReference>
<keyword evidence="5 9" id="KW-0798">TonB box</keyword>
<dbReference type="GO" id="GO:0009279">
    <property type="term" value="C:cell outer membrane"/>
    <property type="evidence" value="ECO:0007669"/>
    <property type="project" value="UniProtKB-SubCell"/>
</dbReference>
<proteinExistence type="inferred from homology"/>
<keyword evidence="7 8" id="KW-0998">Cell outer membrane</keyword>
<organism evidence="14 15">
    <name type="scientific">Methylocystis bryophila</name>
    <dbReference type="NCBI Taxonomy" id="655015"/>
    <lineage>
        <taxon>Bacteria</taxon>
        <taxon>Pseudomonadati</taxon>
        <taxon>Pseudomonadota</taxon>
        <taxon>Alphaproteobacteria</taxon>
        <taxon>Hyphomicrobiales</taxon>
        <taxon>Methylocystaceae</taxon>
        <taxon>Methylocystis</taxon>
    </lineage>
</organism>
<protein>
    <submittedName>
        <fullName evidence="14">TonB-dependent receptor</fullName>
    </submittedName>
</protein>
<dbReference type="SUPFAM" id="SSF56935">
    <property type="entry name" value="Porins"/>
    <property type="match status" value="1"/>
</dbReference>
<name>A0A1W6MWV0_9HYPH</name>
<dbReference type="Proteomes" id="UP000193978">
    <property type="component" value="Chromosome"/>
</dbReference>
<feature type="region of interest" description="Disordered" evidence="10">
    <location>
        <begin position="41"/>
        <end position="79"/>
    </location>
</feature>
<gene>
    <name evidence="14" type="ORF">B1812_14475</name>
</gene>
<dbReference type="Gene3D" id="2.170.130.10">
    <property type="entry name" value="TonB-dependent receptor, plug domain"/>
    <property type="match status" value="1"/>
</dbReference>